<dbReference type="HOGENOM" id="CLU_062407_0_0_6"/>
<evidence type="ECO:0000313" key="2">
    <source>
        <dbReference type="Proteomes" id="UP000011864"/>
    </source>
</evidence>
<proteinExistence type="predicted"/>
<reference evidence="1 2" key="1">
    <citation type="journal article" date="2013" name="Genome Announc.">
        <title>Complete Genome Sequence of Glaciecola psychrophila Strain 170T.</title>
        <authorList>
            <person name="Yin J."/>
            <person name="Chen J."/>
            <person name="Liu G."/>
            <person name="Yu Y."/>
            <person name="Song L."/>
            <person name="Wang X."/>
            <person name="Qu X."/>
        </authorList>
    </citation>
    <scope>NUCLEOTIDE SEQUENCE [LARGE SCALE GENOMIC DNA]</scope>
    <source>
        <strain evidence="1 2">170</strain>
    </source>
</reference>
<name>M4RRR1_9ALTE</name>
<evidence type="ECO:0000313" key="1">
    <source>
        <dbReference type="EMBL" id="AGH46261.1"/>
    </source>
</evidence>
<dbReference type="Pfam" id="PF14907">
    <property type="entry name" value="NTP_transf_5"/>
    <property type="match status" value="1"/>
</dbReference>
<dbReference type="InterPro" id="IPR039498">
    <property type="entry name" value="NTP_transf_5"/>
</dbReference>
<dbReference type="PATRIC" id="fig|1129794.4.peg.4139"/>
<accession>M4RRR1</accession>
<dbReference type="RefSeq" id="WP_015431132.1">
    <property type="nucleotide sequence ID" value="NC_020514.1"/>
</dbReference>
<dbReference type="AlphaFoldDB" id="M4RRR1"/>
<organism evidence="1 2">
    <name type="scientific">Paraglaciecola psychrophila 170</name>
    <dbReference type="NCBI Taxonomy" id="1129794"/>
    <lineage>
        <taxon>Bacteria</taxon>
        <taxon>Pseudomonadati</taxon>
        <taxon>Pseudomonadota</taxon>
        <taxon>Gammaproteobacteria</taxon>
        <taxon>Alteromonadales</taxon>
        <taxon>Alteromonadaceae</taxon>
        <taxon>Paraglaciecola</taxon>
    </lineage>
</organism>
<sequence>MTSLFTAQNFFALVARKESVEGLSLKQWEQLLRILRGADMLGSFYYFLQRHEQLNLVPEFALGHLLSAKRYADRQVQQVNAEVSILSDCLAVIDCKPAFLKGAAYVLKNSSNHFGRVMSDIDILVPKVDLLKVENALKQDGWLEKKLDDYDEQYYRKWVHELPPFSHPERGVTLDVHHTIIPPITGIVIPQHYLFGNKIETEFGHLTLSAEMIIMHCIIHLFYNEDYEKSFRDIVDIHMLLLDYENEHQITAINQVANNLNFSKEWYYALYLCDHLFNVHRVDTLSKEKIFILLHF</sequence>
<gene>
    <name evidence="1" type="ORF">C427_4156</name>
</gene>
<dbReference type="KEGG" id="gps:C427_4156"/>
<evidence type="ECO:0008006" key="3">
    <source>
        <dbReference type="Google" id="ProtNLM"/>
    </source>
</evidence>
<dbReference type="Proteomes" id="UP000011864">
    <property type="component" value="Chromosome"/>
</dbReference>
<dbReference type="eggNOG" id="ENOG502Z95A">
    <property type="taxonomic scope" value="Bacteria"/>
</dbReference>
<dbReference type="EMBL" id="CP003837">
    <property type="protein sequence ID" value="AGH46261.1"/>
    <property type="molecule type" value="Genomic_DNA"/>
</dbReference>
<protein>
    <recommendedName>
        <fullName evidence="3">Nucleotidyltransferase family protein</fullName>
    </recommendedName>
</protein>
<keyword evidence="2" id="KW-1185">Reference proteome</keyword>
<dbReference type="STRING" id="1129794.C427_4156"/>